<dbReference type="AlphaFoldDB" id="A0A5C5Z5X3"/>
<proteinExistence type="predicted"/>
<gene>
    <name evidence="2" type="ORF">CA13_41750</name>
</gene>
<sequence length="428" mass="47342">MRTLLVCWITPIYAEDWAQWRGAGRDAVLHETGLMETLPDGQIPRLWTQTIGAGYSGPTVAAGRVYVTDHGTGDETQEVERVLCFDAKTGKPLWQHVYQVEYTISYTAGPRASVTIDDGKAFVVGAMGDFHCLDAATGEVVWGRALAKDFKARMPIWGITASPLVYNNLVIQVAAGKDGACVVGLDKETGEERWRSLDEKAGYSAPILIRQGDQEVVVCWTGESVSGLDPVTGKVFWGIPMLPKQMPIGVPTPVVQDDKLFVSSFYDGSMLIEFDLEKPTAKKLWHRVGVDEKNTDALQCMISNPILKGDYIYGVDSYGELRCLKMSNGDRVWENLTAVKRNRWGTIHIIRHGDSEIMLNEQGELIYATLSPDGFHEHSRAKLIGPTRVQLNRRNGVCWSAPAISDGHIFARNDEELVCASLLAKLDD</sequence>
<dbReference type="PANTHER" id="PTHR34512:SF30">
    <property type="entry name" value="OUTER MEMBRANE PROTEIN ASSEMBLY FACTOR BAMB"/>
    <property type="match status" value="1"/>
</dbReference>
<organism evidence="2 3">
    <name type="scientific">Novipirellula herctigrandis</name>
    <dbReference type="NCBI Taxonomy" id="2527986"/>
    <lineage>
        <taxon>Bacteria</taxon>
        <taxon>Pseudomonadati</taxon>
        <taxon>Planctomycetota</taxon>
        <taxon>Planctomycetia</taxon>
        <taxon>Pirellulales</taxon>
        <taxon>Pirellulaceae</taxon>
        <taxon>Novipirellula</taxon>
    </lineage>
</organism>
<keyword evidence="3" id="KW-1185">Reference proteome</keyword>
<dbReference type="SUPFAM" id="SSF50998">
    <property type="entry name" value="Quinoprotein alcohol dehydrogenase-like"/>
    <property type="match status" value="1"/>
</dbReference>
<dbReference type="Proteomes" id="UP000315010">
    <property type="component" value="Unassembled WGS sequence"/>
</dbReference>
<dbReference type="RefSeq" id="WP_146399390.1">
    <property type="nucleotide sequence ID" value="NZ_SJPJ01000001.1"/>
</dbReference>
<protein>
    <submittedName>
        <fullName evidence="2">Outer membrane biogenesis protein BamB</fullName>
    </submittedName>
</protein>
<comment type="caution">
    <text evidence="2">The sequence shown here is derived from an EMBL/GenBank/DDBJ whole genome shotgun (WGS) entry which is preliminary data.</text>
</comment>
<dbReference type="PANTHER" id="PTHR34512">
    <property type="entry name" value="CELL SURFACE PROTEIN"/>
    <property type="match status" value="1"/>
</dbReference>
<evidence type="ECO:0000313" key="3">
    <source>
        <dbReference type="Proteomes" id="UP000315010"/>
    </source>
</evidence>
<reference evidence="2 3" key="1">
    <citation type="submission" date="2019-02" db="EMBL/GenBank/DDBJ databases">
        <title>Deep-cultivation of Planctomycetes and their phenomic and genomic characterization uncovers novel biology.</title>
        <authorList>
            <person name="Wiegand S."/>
            <person name="Jogler M."/>
            <person name="Boedeker C."/>
            <person name="Pinto D."/>
            <person name="Vollmers J."/>
            <person name="Rivas-Marin E."/>
            <person name="Kohn T."/>
            <person name="Peeters S.H."/>
            <person name="Heuer A."/>
            <person name="Rast P."/>
            <person name="Oberbeckmann S."/>
            <person name="Bunk B."/>
            <person name="Jeske O."/>
            <person name="Meyerdierks A."/>
            <person name="Storesund J.E."/>
            <person name="Kallscheuer N."/>
            <person name="Luecker S."/>
            <person name="Lage O.M."/>
            <person name="Pohl T."/>
            <person name="Merkel B.J."/>
            <person name="Hornburger P."/>
            <person name="Mueller R.-W."/>
            <person name="Bruemmer F."/>
            <person name="Labrenz M."/>
            <person name="Spormann A.M."/>
            <person name="Op Den Camp H."/>
            <person name="Overmann J."/>
            <person name="Amann R."/>
            <person name="Jetten M.S.M."/>
            <person name="Mascher T."/>
            <person name="Medema M.H."/>
            <person name="Devos D.P."/>
            <person name="Kaster A.-K."/>
            <person name="Ovreas L."/>
            <person name="Rohde M."/>
            <person name="Galperin M.Y."/>
            <person name="Jogler C."/>
        </authorList>
    </citation>
    <scope>NUCLEOTIDE SEQUENCE [LARGE SCALE GENOMIC DNA]</scope>
    <source>
        <strain evidence="2 3">CA13</strain>
    </source>
</reference>
<evidence type="ECO:0000313" key="2">
    <source>
        <dbReference type="EMBL" id="TWT82712.1"/>
    </source>
</evidence>
<name>A0A5C5Z5X3_9BACT</name>
<dbReference type="InterPro" id="IPR002372">
    <property type="entry name" value="PQQ_rpt_dom"/>
</dbReference>
<dbReference type="Gene3D" id="2.130.10.10">
    <property type="entry name" value="YVTN repeat-like/Quinoprotein amine dehydrogenase"/>
    <property type="match status" value="1"/>
</dbReference>
<dbReference type="InterPro" id="IPR015943">
    <property type="entry name" value="WD40/YVTN_repeat-like_dom_sf"/>
</dbReference>
<evidence type="ECO:0000259" key="1">
    <source>
        <dbReference type="Pfam" id="PF13360"/>
    </source>
</evidence>
<dbReference type="InterPro" id="IPR011047">
    <property type="entry name" value="Quinoprotein_ADH-like_sf"/>
</dbReference>
<dbReference type="Pfam" id="PF13360">
    <property type="entry name" value="PQQ_2"/>
    <property type="match status" value="1"/>
</dbReference>
<accession>A0A5C5Z5X3</accession>
<feature type="domain" description="Pyrrolo-quinoline quinone repeat" evidence="1">
    <location>
        <begin position="80"/>
        <end position="334"/>
    </location>
</feature>
<dbReference type="EMBL" id="SJPJ01000001">
    <property type="protein sequence ID" value="TWT82712.1"/>
    <property type="molecule type" value="Genomic_DNA"/>
</dbReference>
<dbReference type="OrthoDB" id="4726955at2"/>